<dbReference type="STRING" id="436010.A0A167WAX7"/>
<sequence length="292" mass="32548">MSPQSSSWLSRPDLLIKQGVKIAFKRYRALKPLGKAVIWASVVFYIALTTFFIVVTPSRIFQWLYDLAHNLSKLPYGWLALGGIILMVSFPPFIGHTTAVTLCGFAYGMKGFPLAAAASSLGSALVFVTFRFLFSERLKRWSSANTKWQALESVIRAKGLGLIILIRLSPFPPWVWSNVLFSSIEAVALWQFIVATFFIYPKLLLHIFIGSRAAALADGEQRSHMDTQTKVMNAAFIVAGILVGATSSWFVYRAMQKHIRELEGLPEETDRLAADALEDIEEGAPLLRDFSP</sequence>
<accession>A0A167WAX7</accession>
<dbReference type="GO" id="GO:0000022">
    <property type="term" value="P:mitotic spindle elongation"/>
    <property type="evidence" value="ECO:0007669"/>
    <property type="project" value="TreeGrafter"/>
</dbReference>
<comment type="subcellular location">
    <subcellularLocation>
        <location evidence="2">Golgi apparatus membrane</location>
        <topology evidence="2">Multi-pass membrane protein</topology>
    </subcellularLocation>
</comment>
<dbReference type="Proteomes" id="UP000076532">
    <property type="component" value="Unassembled WGS sequence"/>
</dbReference>
<feature type="transmembrane region" description="Helical" evidence="10">
    <location>
        <begin position="188"/>
        <end position="210"/>
    </location>
</feature>
<evidence type="ECO:0000256" key="2">
    <source>
        <dbReference type="ARBA" id="ARBA00004653"/>
    </source>
</evidence>
<dbReference type="PANTHER" id="PTHR47549">
    <property type="entry name" value="GOLGI APPARATUS MEMBRANE PROTEIN TVP38-RELATED"/>
    <property type="match status" value="1"/>
</dbReference>
<feature type="transmembrane region" description="Helical" evidence="10">
    <location>
        <begin position="155"/>
        <end position="176"/>
    </location>
</feature>
<gene>
    <name evidence="12" type="ORF">FIBSPDRAFT_842708</name>
</gene>
<dbReference type="InterPro" id="IPR051076">
    <property type="entry name" value="Golgi_membrane_TVP38/TMEM64"/>
</dbReference>
<keyword evidence="9 10" id="KW-0472">Membrane</keyword>
<dbReference type="OrthoDB" id="166803at2759"/>
<evidence type="ECO:0000256" key="5">
    <source>
        <dbReference type="ARBA" id="ARBA00020673"/>
    </source>
</evidence>
<evidence type="ECO:0000256" key="4">
    <source>
        <dbReference type="ARBA" id="ARBA00013533"/>
    </source>
</evidence>
<feature type="transmembrane region" description="Helical" evidence="10">
    <location>
        <begin position="76"/>
        <end position="94"/>
    </location>
</feature>
<evidence type="ECO:0000259" key="11">
    <source>
        <dbReference type="Pfam" id="PF09335"/>
    </source>
</evidence>
<evidence type="ECO:0000313" key="13">
    <source>
        <dbReference type="Proteomes" id="UP000076532"/>
    </source>
</evidence>
<comment type="function">
    <text evidence="1">Golgi membrane protein involved in vesicular trafficking and spindle migration.</text>
</comment>
<dbReference type="Pfam" id="PF09335">
    <property type="entry name" value="VTT_dom"/>
    <property type="match status" value="1"/>
</dbReference>
<evidence type="ECO:0000256" key="9">
    <source>
        <dbReference type="ARBA" id="ARBA00023136"/>
    </source>
</evidence>
<keyword evidence="7 10" id="KW-1133">Transmembrane helix</keyword>
<feature type="domain" description="VTT" evidence="11">
    <location>
        <begin position="96"/>
        <end position="211"/>
    </location>
</feature>
<dbReference type="InterPro" id="IPR032816">
    <property type="entry name" value="VTT_dom"/>
</dbReference>
<dbReference type="PANTHER" id="PTHR47549:SF1">
    <property type="entry name" value="GOLGI APPARATUS MEMBRANE PROTEIN TVP38"/>
    <property type="match status" value="1"/>
</dbReference>
<name>A0A167WAX7_9AGAM</name>
<evidence type="ECO:0000256" key="3">
    <source>
        <dbReference type="ARBA" id="ARBA00008640"/>
    </source>
</evidence>
<evidence type="ECO:0000313" key="12">
    <source>
        <dbReference type="EMBL" id="KZP05887.1"/>
    </source>
</evidence>
<proteinExistence type="inferred from homology"/>
<evidence type="ECO:0000256" key="8">
    <source>
        <dbReference type="ARBA" id="ARBA00023034"/>
    </source>
</evidence>
<evidence type="ECO:0000256" key="1">
    <source>
        <dbReference type="ARBA" id="ARBA00002978"/>
    </source>
</evidence>
<dbReference type="EMBL" id="KV417814">
    <property type="protein sequence ID" value="KZP05887.1"/>
    <property type="molecule type" value="Genomic_DNA"/>
</dbReference>
<evidence type="ECO:0000256" key="7">
    <source>
        <dbReference type="ARBA" id="ARBA00022989"/>
    </source>
</evidence>
<reference evidence="12 13" key="1">
    <citation type="journal article" date="2016" name="Mol. Biol. Evol.">
        <title>Comparative Genomics of Early-Diverging Mushroom-Forming Fungi Provides Insights into the Origins of Lignocellulose Decay Capabilities.</title>
        <authorList>
            <person name="Nagy L.G."/>
            <person name="Riley R."/>
            <person name="Tritt A."/>
            <person name="Adam C."/>
            <person name="Daum C."/>
            <person name="Floudas D."/>
            <person name="Sun H."/>
            <person name="Yadav J.S."/>
            <person name="Pangilinan J."/>
            <person name="Larsson K.H."/>
            <person name="Matsuura K."/>
            <person name="Barry K."/>
            <person name="Labutti K."/>
            <person name="Kuo R."/>
            <person name="Ohm R.A."/>
            <person name="Bhattacharya S.S."/>
            <person name="Shirouzu T."/>
            <person name="Yoshinaga Y."/>
            <person name="Martin F.M."/>
            <person name="Grigoriev I.V."/>
            <person name="Hibbett D.S."/>
        </authorList>
    </citation>
    <scope>NUCLEOTIDE SEQUENCE [LARGE SCALE GENOMIC DNA]</scope>
    <source>
        <strain evidence="12 13">CBS 109695</strain>
    </source>
</reference>
<evidence type="ECO:0000256" key="6">
    <source>
        <dbReference type="ARBA" id="ARBA00022692"/>
    </source>
</evidence>
<dbReference type="GO" id="GO:0016192">
    <property type="term" value="P:vesicle-mediated transport"/>
    <property type="evidence" value="ECO:0007669"/>
    <property type="project" value="TreeGrafter"/>
</dbReference>
<feature type="transmembrane region" description="Helical" evidence="10">
    <location>
        <begin position="231"/>
        <end position="252"/>
    </location>
</feature>
<keyword evidence="6 10" id="KW-0812">Transmembrane</keyword>
<protein>
    <recommendedName>
        <fullName evidence="4">Golgi apparatus membrane protein TVP38</fullName>
    </recommendedName>
    <alternativeName>
        <fullName evidence="5">Golgi apparatus membrane protein tvp38</fullName>
    </alternativeName>
</protein>
<organism evidence="12 13">
    <name type="scientific">Athelia psychrophila</name>
    <dbReference type="NCBI Taxonomy" id="1759441"/>
    <lineage>
        <taxon>Eukaryota</taxon>
        <taxon>Fungi</taxon>
        <taxon>Dikarya</taxon>
        <taxon>Basidiomycota</taxon>
        <taxon>Agaricomycotina</taxon>
        <taxon>Agaricomycetes</taxon>
        <taxon>Agaricomycetidae</taxon>
        <taxon>Atheliales</taxon>
        <taxon>Atheliaceae</taxon>
        <taxon>Athelia</taxon>
    </lineage>
</organism>
<feature type="transmembrane region" description="Helical" evidence="10">
    <location>
        <begin position="114"/>
        <end position="134"/>
    </location>
</feature>
<dbReference type="GO" id="GO:0000139">
    <property type="term" value="C:Golgi membrane"/>
    <property type="evidence" value="ECO:0007669"/>
    <property type="project" value="UniProtKB-SubCell"/>
</dbReference>
<dbReference type="AlphaFoldDB" id="A0A167WAX7"/>
<evidence type="ECO:0000256" key="10">
    <source>
        <dbReference type="SAM" id="Phobius"/>
    </source>
</evidence>
<keyword evidence="13" id="KW-1185">Reference proteome</keyword>
<feature type="transmembrane region" description="Helical" evidence="10">
    <location>
        <begin position="36"/>
        <end position="55"/>
    </location>
</feature>
<keyword evidence="8" id="KW-0333">Golgi apparatus</keyword>
<comment type="similarity">
    <text evidence="3">Belongs to the TVP38/TMEM64 family.</text>
</comment>